<dbReference type="InterPro" id="IPR047192">
    <property type="entry name" value="Euk_RPA1_DBD_C"/>
</dbReference>
<evidence type="ECO:0000256" key="3">
    <source>
        <dbReference type="ARBA" id="ARBA00022771"/>
    </source>
</evidence>
<evidence type="ECO:0000259" key="6">
    <source>
        <dbReference type="Pfam" id="PF08646"/>
    </source>
</evidence>
<gene>
    <name evidence="8" type="ORF">HUG17_8342</name>
</gene>
<reference evidence="8" key="2">
    <citation type="journal article" date="2021" name="World Allergy Organ. J.">
        <title>Chromosome-level assembly of Dermatophagoides farinae genome and transcriptome reveals two novel allergens Der f 37 and Der f 39.</title>
        <authorList>
            <person name="Chen J."/>
            <person name="Cai Z."/>
            <person name="Fan D."/>
            <person name="Hu J."/>
            <person name="Hou Y."/>
            <person name="He Y."/>
            <person name="Zhang Z."/>
            <person name="Zhao Z."/>
            <person name="Gao P."/>
            <person name="Hu W."/>
            <person name="Sun J."/>
            <person name="Li J."/>
            <person name="Ji K."/>
        </authorList>
    </citation>
    <scope>NUCLEOTIDE SEQUENCE</scope>
    <source>
        <strain evidence="8">JKM2019</strain>
    </source>
</reference>
<dbReference type="CDD" id="cd04475">
    <property type="entry name" value="RPA1_DBD_B"/>
    <property type="match status" value="1"/>
</dbReference>
<dbReference type="CDD" id="cd04476">
    <property type="entry name" value="RPA1_DBD_C"/>
    <property type="match status" value="1"/>
</dbReference>
<evidence type="ECO:0000256" key="2">
    <source>
        <dbReference type="ARBA" id="ARBA00022723"/>
    </source>
</evidence>
<dbReference type="AlphaFoldDB" id="A0A9D4NYX9"/>
<evidence type="ECO:0000313" key="8">
    <source>
        <dbReference type="EMBL" id="KAH7640873.1"/>
    </source>
</evidence>
<dbReference type="GO" id="GO:0003677">
    <property type="term" value="F:DNA binding"/>
    <property type="evidence" value="ECO:0007669"/>
    <property type="project" value="UniProtKB-KW"/>
</dbReference>
<evidence type="ECO:0000256" key="5">
    <source>
        <dbReference type="ARBA" id="ARBA00023125"/>
    </source>
</evidence>
<dbReference type="Gene3D" id="2.40.50.140">
    <property type="entry name" value="Nucleic acid-binding proteins"/>
    <property type="match status" value="4"/>
</dbReference>
<proteinExistence type="inferred from homology"/>
<dbReference type="InterPro" id="IPR013955">
    <property type="entry name" value="Rep_factor-A_C"/>
</dbReference>
<dbReference type="EMBL" id="SDOV01000005">
    <property type="protein sequence ID" value="KAH7640873.1"/>
    <property type="molecule type" value="Genomic_DNA"/>
</dbReference>
<keyword evidence="4" id="KW-0862">Zinc</keyword>
<dbReference type="Pfam" id="PF16900">
    <property type="entry name" value="REPA_OB_2"/>
    <property type="match status" value="1"/>
</dbReference>
<evidence type="ECO:0000256" key="1">
    <source>
        <dbReference type="ARBA" id="ARBA00005690"/>
    </source>
</evidence>
<dbReference type="GO" id="GO:0008270">
    <property type="term" value="F:zinc ion binding"/>
    <property type="evidence" value="ECO:0007669"/>
    <property type="project" value="UniProtKB-KW"/>
</dbReference>
<name>A0A9D4NYX9_DERFA</name>
<feature type="domain" description="Replication factor A C-terminal" evidence="6">
    <location>
        <begin position="425"/>
        <end position="561"/>
    </location>
</feature>
<dbReference type="Proteomes" id="UP000828236">
    <property type="component" value="Unassembled WGS sequence"/>
</dbReference>
<comment type="caution">
    <text evidence="8">The sequence shown here is derived from an EMBL/GenBank/DDBJ whole genome shotgun (WGS) entry which is preliminary data.</text>
</comment>
<evidence type="ECO:0008006" key="9">
    <source>
        <dbReference type="Google" id="ProtNLM"/>
    </source>
</evidence>
<keyword evidence="5" id="KW-0238">DNA-binding</keyword>
<feature type="domain" description="Replication protein A OB" evidence="7">
    <location>
        <begin position="272"/>
        <end position="365"/>
    </location>
</feature>
<dbReference type="InterPro" id="IPR031657">
    <property type="entry name" value="REPA_OB_2"/>
</dbReference>
<dbReference type="SUPFAM" id="SSF50249">
    <property type="entry name" value="Nucleic acid-binding proteins"/>
    <property type="match status" value="4"/>
</dbReference>
<keyword evidence="2" id="KW-0479">Metal-binding</keyword>
<keyword evidence="3" id="KW-0863">Zinc-finger</keyword>
<dbReference type="Pfam" id="PF08646">
    <property type="entry name" value="Rep_fac-A_C"/>
    <property type="match status" value="1"/>
</dbReference>
<organism evidence="8">
    <name type="scientific">Dermatophagoides farinae</name>
    <name type="common">American house dust mite</name>
    <dbReference type="NCBI Taxonomy" id="6954"/>
    <lineage>
        <taxon>Eukaryota</taxon>
        <taxon>Metazoa</taxon>
        <taxon>Ecdysozoa</taxon>
        <taxon>Arthropoda</taxon>
        <taxon>Chelicerata</taxon>
        <taxon>Arachnida</taxon>
        <taxon>Acari</taxon>
        <taxon>Acariformes</taxon>
        <taxon>Sarcoptiformes</taxon>
        <taxon>Astigmata</taxon>
        <taxon>Psoroptidia</taxon>
        <taxon>Analgoidea</taxon>
        <taxon>Pyroglyphidae</taxon>
        <taxon>Dermatophagoidinae</taxon>
        <taxon>Dermatophagoides</taxon>
    </lineage>
</organism>
<reference evidence="8" key="1">
    <citation type="submission" date="2020-06" db="EMBL/GenBank/DDBJ databases">
        <authorList>
            <person name="Ji K."/>
            <person name="Li J."/>
        </authorList>
    </citation>
    <scope>NUCLEOTIDE SEQUENCE</scope>
    <source>
        <strain evidence="8">JKM2019</strain>
        <tissue evidence="8">Whole body</tissue>
    </source>
</reference>
<dbReference type="InterPro" id="IPR012340">
    <property type="entry name" value="NA-bd_OB-fold"/>
</dbReference>
<dbReference type="PANTHER" id="PTHR47165">
    <property type="entry name" value="OS03G0429900 PROTEIN"/>
    <property type="match status" value="1"/>
</dbReference>
<dbReference type="PANTHER" id="PTHR47165:SF4">
    <property type="entry name" value="OS03G0429900 PROTEIN"/>
    <property type="match status" value="1"/>
</dbReference>
<evidence type="ECO:0000259" key="7">
    <source>
        <dbReference type="Pfam" id="PF16900"/>
    </source>
</evidence>
<accession>A0A9D4NYX9</accession>
<sequence length="581" mass="67752">MSDNKIDLSWDILSIILQNRDESLQPILQILCGRQMANSQKIRLALYDGHTIWKHCIVINDDEFCNELLTPFTVIRINKYRLVAKDDDVLVLLIEDLSIIKNGDIVNQKLTKDLEESMEIEKTFDLNSLSSSSKVFASSTKSESNSIAVVKPNMATQEPSNVSIDPQMICPINVITPFYRTWTICAWVMSKSSFRSYSTDRGQGRFFHFDVYDKCSEIRIKCFNEECDHAISLEKDQFDSYRIKIKYDSFIHPCPLEIGQCQPKIRYKFVKITTIASLDRHSVIDVIGVIHSVNKTTTTFLQQNQKVVIKRDLVIVDDTKTKTILTLSHEEAENFHGKPGQIIVVKGAVVIECQGKKLVAFGPSMIEPELPETELLKKWYQALSEQDHQQFSSLCRLPDQKTDETIQFTFIGNFVQKIEPESLQYSNVRCKIIRINRAENHFYKSCPCCSKKLSDDSEQYYCIHCDFKFNKFNWRMMLNIEIADWSGSIWLVAFYDLCEILLQKSIEELVKLYQDNIRCYRKLLIQKLLYHTFNFRIKSRRELYEGEYRIRHILESVLPDDDDKSIHETYIKSIKFLNENV</sequence>
<protein>
    <recommendedName>
        <fullName evidence="9">Replication protein A subunit</fullName>
    </recommendedName>
</protein>
<evidence type="ECO:0000256" key="4">
    <source>
        <dbReference type="ARBA" id="ARBA00022833"/>
    </source>
</evidence>
<comment type="similarity">
    <text evidence="1">Belongs to the replication factor A protein 1 family.</text>
</comment>